<comment type="caution">
    <text evidence="2">The sequence shown here is derived from an EMBL/GenBank/DDBJ whole genome shotgun (WGS) entry which is preliminary data.</text>
</comment>
<accession>E7RTY9</accession>
<name>E7RTY9_9BURK</name>
<evidence type="ECO:0000313" key="3">
    <source>
        <dbReference type="Proteomes" id="UP000011021"/>
    </source>
</evidence>
<dbReference type="HOGENOM" id="CLU_114047_1_1_4"/>
<dbReference type="eggNOG" id="COG1598">
    <property type="taxonomic scope" value="Bacteria"/>
</dbReference>
<proteinExistence type="predicted"/>
<dbReference type="SUPFAM" id="SSF143100">
    <property type="entry name" value="TTHA1013/TTHA0281-like"/>
    <property type="match status" value="1"/>
</dbReference>
<sequence length="139" mass="15473">MLIPVAIHKDTDSLYGVTVPDIPGCFSAGETIEEALSNTREAIVFHLEGMLEDGEAVTVSTRQIEELAQEADYAGATWALIDVDLQRLSLKQTRFNVSWPEYLLARIDAYAEAHHETRSGLLAKAAERYLSEQRAHETN</sequence>
<dbReference type="Proteomes" id="UP000011021">
    <property type="component" value="Unassembled WGS sequence"/>
</dbReference>
<dbReference type="InterPro" id="IPR035069">
    <property type="entry name" value="TTHA1013/TTHA0281-like"/>
</dbReference>
<evidence type="ECO:0000259" key="1">
    <source>
        <dbReference type="Pfam" id="PF15919"/>
    </source>
</evidence>
<dbReference type="InterPro" id="IPR051404">
    <property type="entry name" value="TA_system_antitoxin"/>
</dbReference>
<dbReference type="Pfam" id="PF15919">
    <property type="entry name" value="HicB_lk_antitox"/>
    <property type="match status" value="1"/>
</dbReference>
<dbReference type="PANTHER" id="PTHR34504:SF2">
    <property type="entry name" value="UPF0150 PROTEIN SSL0259"/>
    <property type="match status" value="1"/>
</dbReference>
<dbReference type="InterPro" id="IPR013321">
    <property type="entry name" value="Arc_rbn_hlx_hlx"/>
</dbReference>
<dbReference type="InterPro" id="IPR031807">
    <property type="entry name" value="HicB-like"/>
</dbReference>
<dbReference type="InterPro" id="IPR010985">
    <property type="entry name" value="Ribbon_hlx_hlx"/>
</dbReference>
<dbReference type="PANTHER" id="PTHR34504">
    <property type="entry name" value="ANTITOXIN HICB"/>
    <property type="match status" value="1"/>
</dbReference>
<dbReference type="Gene3D" id="1.10.1220.10">
    <property type="entry name" value="Met repressor-like"/>
    <property type="match status" value="1"/>
</dbReference>
<organism evidence="2 3">
    <name type="scientific">Lautropia mirabilis ATCC 51599</name>
    <dbReference type="NCBI Taxonomy" id="887898"/>
    <lineage>
        <taxon>Bacteria</taxon>
        <taxon>Pseudomonadati</taxon>
        <taxon>Pseudomonadota</taxon>
        <taxon>Betaproteobacteria</taxon>
        <taxon>Burkholderiales</taxon>
        <taxon>Burkholderiaceae</taxon>
        <taxon>Lautropia</taxon>
    </lineage>
</organism>
<dbReference type="EMBL" id="AEQP01000001">
    <property type="protein sequence ID" value="EFV96225.1"/>
    <property type="molecule type" value="Genomic_DNA"/>
</dbReference>
<gene>
    <name evidence="2" type="ORF">HMPREF0551_0408</name>
</gene>
<keyword evidence="3" id="KW-1185">Reference proteome</keyword>
<dbReference type="AlphaFoldDB" id="E7RTY9"/>
<dbReference type="RefSeq" id="WP_005672355.1">
    <property type="nucleotide sequence ID" value="NZ_CP146288.1"/>
</dbReference>
<dbReference type="Gene3D" id="3.30.160.250">
    <property type="match status" value="1"/>
</dbReference>
<dbReference type="GO" id="GO:0006355">
    <property type="term" value="P:regulation of DNA-templated transcription"/>
    <property type="evidence" value="ECO:0007669"/>
    <property type="project" value="InterPro"/>
</dbReference>
<evidence type="ECO:0000313" key="2">
    <source>
        <dbReference type="EMBL" id="EFV96225.1"/>
    </source>
</evidence>
<protein>
    <submittedName>
        <fullName evidence="2">Toxin-antitoxin system, antitoxin component, HicB family</fullName>
    </submittedName>
</protein>
<reference evidence="2 3" key="1">
    <citation type="submission" date="2010-12" db="EMBL/GenBank/DDBJ databases">
        <authorList>
            <person name="Muzny D."/>
            <person name="Qin X."/>
            <person name="Deng J."/>
            <person name="Jiang H."/>
            <person name="Liu Y."/>
            <person name="Qu J."/>
            <person name="Song X.-Z."/>
            <person name="Zhang L."/>
            <person name="Thornton R."/>
            <person name="Coyle M."/>
            <person name="Francisco L."/>
            <person name="Jackson L."/>
            <person name="Javaid M."/>
            <person name="Korchina V."/>
            <person name="Kovar C."/>
            <person name="Mata R."/>
            <person name="Mathew T."/>
            <person name="Ngo R."/>
            <person name="Nguyen L."/>
            <person name="Nguyen N."/>
            <person name="Okwuonu G."/>
            <person name="Ongeri F."/>
            <person name="Pham C."/>
            <person name="Simmons D."/>
            <person name="Wilczek-Boney K."/>
            <person name="Hale W."/>
            <person name="Jakkamsetti A."/>
            <person name="Pham P."/>
            <person name="Ruth R."/>
            <person name="San Lucas F."/>
            <person name="Warren J."/>
            <person name="Zhang J."/>
            <person name="Zhao Z."/>
            <person name="Zhou C."/>
            <person name="Zhu D."/>
            <person name="Lee S."/>
            <person name="Bess C."/>
            <person name="Blankenburg K."/>
            <person name="Forbes L."/>
            <person name="Fu Q."/>
            <person name="Gubbala S."/>
            <person name="Hirani K."/>
            <person name="Jayaseelan J.C."/>
            <person name="Lara F."/>
            <person name="Munidasa M."/>
            <person name="Palculict T."/>
            <person name="Patil S."/>
            <person name="Pu L.-L."/>
            <person name="Saada N."/>
            <person name="Tang L."/>
            <person name="Weissenberger G."/>
            <person name="Zhu Y."/>
            <person name="Hemphill L."/>
            <person name="Shang Y."/>
            <person name="Youmans B."/>
            <person name="Ayvaz T."/>
            <person name="Ross M."/>
            <person name="Santibanez J."/>
            <person name="Aqrawi P."/>
            <person name="Gross S."/>
            <person name="Joshi V."/>
            <person name="Fowler G."/>
            <person name="Nazareth L."/>
            <person name="Reid J."/>
            <person name="Worley K."/>
            <person name="Petrosino J."/>
            <person name="Highlander S."/>
            <person name="Gibbs R."/>
        </authorList>
    </citation>
    <scope>NUCLEOTIDE SEQUENCE [LARGE SCALE GENOMIC DNA]</scope>
    <source>
        <strain evidence="2 3">ATCC 51599</strain>
    </source>
</reference>
<feature type="domain" description="HicB-like antitoxin of toxin-antitoxin system" evidence="1">
    <location>
        <begin position="4"/>
        <end position="126"/>
    </location>
</feature>
<dbReference type="SUPFAM" id="SSF47598">
    <property type="entry name" value="Ribbon-helix-helix"/>
    <property type="match status" value="1"/>
</dbReference>